<comment type="caution">
    <text evidence="2">The sequence shown here is derived from an EMBL/GenBank/DDBJ whole genome shotgun (WGS) entry which is preliminary data.</text>
</comment>
<organism evidence="2 3">
    <name type="scientific">Henosepilachna vigintioctopunctata</name>
    <dbReference type="NCBI Taxonomy" id="420089"/>
    <lineage>
        <taxon>Eukaryota</taxon>
        <taxon>Metazoa</taxon>
        <taxon>Ecdysozoa</taxon>
        <taxon>Arthropoda</taxon>
        <taxon>Hexapoda</taxon>
        <taxon>Insecta</taxon>
        <taxon>Pterygota</taxon>
        <taxon>Neoptera</taxon>
        <taxon>Endopterygota</taxon>
        <taxon>Coleoptera</taxon>
        <taxon>Polyphaga</taxon>
        <taxon>Cucujiformia</taxon>
        <taxon>Coccinelloidea</taxon>
        <taxon>Coccinellidae</taxon>
        <taxon>Epilachninae</taxon>
        <taxon>Epilachnini</taxon>
        <taxon>Henosepilachna</taxon>
    </lineage>
</organism>
<evidence type="ECO:0000256" key="1">
    <source>
        <dbReference type="SAM" id="MobiDB-lite"/>
    </source>
</evidence>
<keyword evidence="3" id="KW-1185">Reference proteome</keyword>
<dbReference type="Proteomes" id="UP001431783">
    <property type="component" value="Unassembled WGS sequence"/>
</dbReference>
<protein>
    <submittedName>
        <fullName evidence="2">Uncharacterized protein</fullName>
    </submittedName>
</protein>
<proteinExistence type="predicted"/>
<evidence type="ECO:0000313" key="2">
    <source>
        <dbReference type="EMBL" id="KAK9884010.1"/>
    </source>
</evidence>
<reference evidence="2 3" key="1">
    <citation type="submission" date="2023-03" db="EMBL/GenBank/DDBJ databases">
        <title>Genome insight into feeding habits of ladybird beetles.</title>
        <authorList>
            <person name="Li H.-S."/>
            <person name="Huang Y.-H."/>
            <person name="Pang H."/>
        </authorList>
    </citation>
    <scope>NUCLEOTIDE SEQUENCE [LARGE SCALE GENOMIC DNA]</scope>
    <source>
        <strain evidence="2">SYSU_2023b</strain>
        <tissue evidence="2">Whole body</tissue>
    </source>
</reference>
<sequence length="171" mass="18824">MSHYVEESSNLMHPRDTFHFQSRSIETKIQESKSSFCIDALLSKNSLEHPLSPTDTSRSVSPSNSTRSPSPPISPGSEEIPQNAGFVPRPGLLNHIYSAVSVPNGSGFYGYHHPHLQGQPGAGSAFHSLEGQKVQVATPHSQLHQMHLEWLARTGMFYPRLPDLTGELQLS</sequence>
<feature type="compositionally biased region" description="Low complexity" evidence="1">
    <location>
        <begin position="56"/>
        <end position="68"/>
    </location>
</feature>
<evidence type="ECO:0000313" key="3">
    <source>
        <dbReference type="Proteomes" id="UP001431783"/>
    </source>
</evidence>
<dbReference type="AlphaFoldDB" id="A0AAW1USH9"/>
<dbReference type="EMBL" id="JARQZJ010000092">
    <property type="protein sequence ID" value="KAK9884010.1"/>
    <property type="molecule type" value="Genomic_DNA"/>
</dbReference>
<name>A0AAW1USH9_9CUCU</name>
<accession>A0AAW1USH9</accession>
<feature type="region of interest" description="Disordered" evidence="1">
    <location>
        <begin position="47"/>
        <end position="85"/>
    </location>
</feature>
<gene>
    <name evidence="2" type="ORF">WA026_004945</name>
</gene>